<organism evidence="8 9">
    <name type="scientific">Tubulinosema ratisbonensis</name>
    <dbReference type="NCBI Taxonomy" id="291195"/>
    <lineage>
        <taxon>Eukaryota</taxon>
        <taxon>Fungi</taxon>
        <taxon>Fungi incertae sedis</taxon>
        <taxon>Microsporidia</taxon>
        <taxon>Tubulinosematoidea</taxon>
        <taxon>Tubulinosematidae</taxon>
        <taxon>Tubulinosema</taxon>
    </lineage>
</organism>
<feature type="domain" description="GATA-type" evidence="7">
    <location>
        <begin position="32"/>
        <end position="83"/>
    </location>
</feature>
<evidence type="ECO:0000256" key="6">
    <source>
        <dbReference type="PROSITE-ProRule" id="PRU00094"/>
    </source>
</evidence>
<dbReference type="Gene3D" id="3.30.50.10">
    <property type="entry name" value="Erythroid Transcription Factor GATA-1, subunit A"/>
    <property type="match status" value="1"/>
</dbReference>
<evidence type="ECO:0000313" key="9">
    <source>
        <dbReference type="Proteomes" id="UP000282876"/>
    </source>
</evidence>
<keyword evidence="5" id="KW-0539">Nucleus</keyword>
<proteinExistence type="predicted"/>
<gene>
    <name evidence="8" type="ORF">TUBRATIS_16300</name>
</gene>
<dbReference type="InterPro" id="IPR039355">
    <property type="entry name" value="Transcription_factor_GATA"/>
</dbReference>
<dbReference type="Proteomes" id="UP000282876">
    <property type="component" value="Unassembled WGS sequence"/>
</dbReference>
<name>A0A437AL29_9MICR</name>
<keyword evidence="2" id="KW-0479">Metal-binding</keyword>
<evidence type="ECO:0000256" key="5">
    <source>
        <dbReference type="ARBA" id="ARBA00023242"/>
    </source>
</evidence>
<evidence type="ECO:0000256" key="1">
    <source>
        <dbReference type="ARBA" id="ARBA00004123"/>
    </source>
</evidence>
<dbReference type="OrthoDB" id="515401at2759"/>
<dbReference type="PANTHER" id="PTHR10071">
    <property type="entry name" value="TRANSCRIPTION FACTOR GATA FAMILY MEMBER"/>
    <property type="match status" value="1"/>
</dbReference>
<evidence type="ECO:0000313" key="8">
    <source>
        <dbReference type="EMBL" id="RVD91910.1"/>
    </source>
</evidence>
<evidence type="ECO:0000259" key="7">
    <source>
        <dbReference type="PROSITE" id="PS50114"/>
    </source>
</evidence>
<comment type="caution">
    <text evidence="8">The sequence shown here is derived from an EMBL/GenBank/DDBJ whole genome shotgun (WGS) entry which is preliminary data.</text>
</comment>
<keyword evidence="9" id="KW-1185">Reference proteome</keyword>
<protein>
    <submittedName>
        <fullName evidence="8">GATA zinc finger domain-containing protein</fullName>
    </submittedName>
</protein>
<evidence type="ECO:0000256" key="3">
    <source>
        <dbReference type="ARBA" id="ARBA00022771"/>
    </source>
</evidence>
<dbReference type="GO" id="GO:0005634">
    <property type="term" value="C:nucleus"/>
    <property type="evidence" value="ECO:0007669"/>
    <property type="project" value="UniProtKB-SubCell"/>
</dbReference>
<dbReference type="InterPro" id="IPR013088">
    <property type="entry name" value="Znf_NHR/GATA"/>
</dbReference>
<accession>A0A437AL29</accession>
<evidence type="ECO:0000256" key="2">
    <source>
        <dbReference type="ARBA" id="ARBA00022723"/>
    </source>
</evidence>
<keyword evidence="3 6" id="KW-0863">Zinc-finger</keyword>
<dbReference type="GO" id="GO:0000978">
    <property type="term" value="F:RNA polymerase II cis-regulatory region sequence-specific DNA binding"/>
    <property type="evidence" value="ECO:0007669"/>
    <property type="project" value="TreeGrafter"/>
</dbReference>
<dbReference type="GO" id="GO:0000122">
    <property type="term" value="P:negative regulation of transcription by RNA polymerase II"/>
    <property type="evidence" value="ECO:0007669"/>
    <property type="project" value="TreeGrafter"/>
</dbReference>
<comment type="subcellular location">
    <subcellularLocation>
        <location evidence="1">Nucleus</location>
    </subcellularLocation>
</comment>
<evidence type="ECO:0000256" key="4">
    <source>
        <dbReference type="ARBA" id="ARBA00022833"/>
    </source>
</evidence>
<dbReference type="GO" id="GO:0045944">
    <property type="term" value="P:positive regulation of transcription by RNA polymerase II"/>
    <property type="evidence" value="ECO:0007669"/>
    <property type="project" value="TreeGrafter"/>
</dbReference>
<dbReference type="InterPro" id="IPR000679">
    <property type="entry name" value="Znf_GATA"/>
</dbReference>
<dbReference type="Pfam" id="PF00320">
    <property type="entry name" value="GATA"/>
    <property type="match status" value="1"/>
</dbReference>
<dbReference type="PROSITE" id="PS50114">
    <property type="entry name" value="GATA_ZN_FINGER_2"/>
    <property type="match status" value="1"/>
</dbReference>
<keyword evidence="4" id="KW-0862">Zinc</keyword>
<reference evidence="8 9" key="1">
    <citation type="submission" date="2018-10" db="EMBL/GenBank/DDBJ databases">
        <title>Draft genome sequence of the microsporidian Tubulinosema ratisbonensis.</title>
        <authorList>
            <person name="Polonais V."/>
            <person name="Peyretaillade E."/>
            <person name="Niehus S."/>
            <person name="Wawrzyniak I."/>
            <person name="Franchet A."/>
            <person name="Gaspin C."/>
            <person name="Reichstadt M."/>
            <person name="Belser C."/>
            <person name="Labadie K."/>
            <person name="Delbac F."/>
            <person name="Ferrandon D."/>
        </authorList>
    </citation>
    <scope>NUCLEOTIDE SEQUENCE [LARGE SCALE GENOMIC DNA]</scope>
    <source>
        <strain evidence="8 9">Franzen</strain>
    </source>
</reference>
<dbReference type="AlphaFoldDB" id="A0A437AL29"/>
<dbReference type="GO" id="GO:0008270">
    <property type="term" value="F:zinc ion binding"/>
    <property type="evidence" value="ECO:0007669"/>
    <property type="project" value="UniProtKB-KW"/>
</dbReference>
<dbReference type="GO" id="GO:0000981">
    <property type="term" value="F:DNA-binding transcription factor activity, RNA polymerase II-specific"/>
    <property type="evidence" value="ECO:0007669"/>
    <property type="project" value="TreeGrafter"/>
</dbReference>
<dbReference type="SMART" id="SM00401">
    <property type="entry name" value="ZnF_GATA"/>
    <property type="match status" value="1"/>
</dbReference>
<dbReference type="CDD" id="cd00202">
    <property type="entry name" value="ZnF_GATA"/>
    <property type="match status" value="1"/>
</dbReference>
<sequence length="150" mass="18006">MKTNNFNVKNSKYDIKNYLFRFKTDTILHKICSHCSTKDTPAWRKNINKDKYLCNACGLYEKAYGKKRPLIFKDGKIRVKKKREEFTFCILCDYVCKNVNLNVKHICRKCKSDFNLFDLSMFNVLKFECKDPSLFQYKKTGSFFKFNLYF</sequence>
<dbReference type="EMBL" id="RCSS01000374">
    <property type="protein sequence ID" value="RVD91910.1"/>
    <property type="molecule type" value="Genomic_DNA"/>
</dbReference>
<dbReference type="STRING" id="291195.A0A437AL29"/>
<dbReference type="VEuPathDB" id="MicrosporidiaDB:TUBRATIS_16300"/>
<dbReference type="PANTHER" id="PTHR10071:SF281">
    <property type="entry name" value="BOX A-BINDING FACTOR-RELATED"/>
    <property type="match status" value="1"/>
</dbReference>
<dbReference type="SUPFAM" id="SSF57716">
    <property type="entry name" value="Glucocorticoid receptor-like (DNA-binding domain)"/>
    <property type="match status" value="1"/>
</dbReference>